<gene>
    <name evidence="1" type="ORF">CIL03_11220</name>
</gene>
<proteinExistence type="predicted"/>
<name>A0A265NAJ2_9BACI</name>
<dbReference type="OrthoDB" id="6692273at2"/>
<comment type="caution">
    <text evidence="1">The sequence shown here is derived from an EMBL/GenBank/DDBJ whole genome shotgun (WGS) entry which is preliminary data.</text>
</comment>
<dbReference type="SUPFAM" id="SSF54427">
    <property type="entry name" value="NTF2-like"/>
    <property type="match status" value="1"/>
</dbReference>
<dbReference type="EMBL" id="NPMS01000004">
    <property type="protein sequence ID" value="OZU88847.1"/>
    <property type="molecule type" value="Genomic_DNA"/>
</dbReference>
<dbReference type="InterPro" id="IPR032710">
    <property type="entry name" value="NTF2-like_dom_sf"/>
</dbReference>
<keyword evidence="2" id="KW-1185">Reference proteome</keyword>
<protein>
    <recommendedName>
        <fullName evidence="3">DNA-binding protein</fullName>
    </recommendedName>
</protein>
<reference evidence="1 2" key="1">
    <citation type="submission" date="2017-08" db="EMBL/GenBank/DDBJ databases">
        <title>Virgibacillus indicus sp. nov. and Virgibacillus profoundi sp. nov, two moderately halophilic bacteria isolated from marine sediment by using the Microfluidic Streak Plate.</title>
        <authorList>
            <person name="Xu B."/>
            <person name="Hu B."/>
            <person name="Wang J."/>
            <person name="Zhu Y."/>
            <person name="Huang L."/>
            <person name="Du W."/>
            <person name="Huang Y."/>
        </authorList>
    </citation>
    <scope>NUCLEOTIDE SEQUENCE [LARGE SCALE GENOMIC DNA]</scope>
    <source>
        <strain evidence="1 2">IO3-P2-C2</strain>
    </source>
</reference>
<dbReference type="RefSeq" id="WP_094885939.1">
    <property type="nucleotide sequence ID" value="NZ_NPMS01000004.1"/>
</dbReference>
<dbReference type="Proteomes" id="UP000216498">
    <property type="component" value="Unassembled WGS sequence"/>
</dbReference>
<evidence type="ECO:0000313" key="1">
    <source>
        <dbReference type="EMBL" id="OZU88847.1"/>
    </source>
</evidence>
<accession>A0A265NAJ2</accession>
<organism evidence="1 2">
    <name type="scientific">Virgibacillus indicus</name>
    <dbReference type="NCBI Taxonomy" id="2024554"/>
    <lineage>
        <taxon>Bacteria</taxon>
        <taxon>Bacillati</taxon>
        <taxon>Bacillota</taxon>
        <taxon>Bacilli</taxon>
        <taxon>Bacillales</taxon>
        <taxon>Bacillaceae</taxon>
        <taxon>Virgibacillus</taxon>
    </lineage>
</organism>
<dbReference type="Gene3D" id="3.10.450.50">
    <property type="match status" value="1"/>
</dbReference>
<sequence>MSDQMDELKIICQEDCGNAPKKLVLRDFNIAFAKCDADFILESISEEVIWDMVGDKCIFGKDNMSKELNKLTNKAVELHLNNIITHGKTGAVNGTLKFGNGKSYSFCDVYLFSSAAKNAKIKEITSYVIKVS</sequence>
<evidence type="ECO:0000313" key="2">
    <source>
        <dbReference type="Proteomes" id="UP000216498"/>
    </source>
</evidence>
<dbReference type="AlphaFoldDB" id="A0A265NAJ2"/>
<evidence type="ECO:0008006" key="3">
    <source>
        <dbReference type="Google" id="ProtNLM"/>
    </source>
</evidence>